<evidence type="ECO:0000313" key="2">
    <source>
        <dbReference type="Proteomes" id="UP000798662"/>
    </source>
</evidence>
<organism evidence="1 2">
    <name type="scientific">Pyropia yezoensis</name>
    <name type="common">Susabi-nori</name>
    <name type="synonym">Porphyra yezoensis</name>
    <dbReference type="NCBI Taxonomy" id="2788"/>
    <lineage>
        <taxon>Eukaryota</taxon>
        <taxon>Rhodophyta</taxon>
        <taxon>Bangiophyceae</taxon>
        <taxon>Bangiales</taxon>
        <taxon>Bangiaceae</taxon>
        <taxon>Pyropia</taxon>
    </lineage>
</organism>
<comment type="caution">
    <text evidence="1">The sequence shown here is derived from an EMBL/GenBank/DDBJ whole genome shotgun (WGS) entry which is preliminary data.</text>
</comment>
<dbReference type="EMBL" id="CM020618">
    <property type="protein sequence ID" value="KAK1861641.1"/>
    <property type="molecule type" value="Genomic_DNA"/>
</dbReference>
<accession>A0ACC3BVD6</accession>
<name>A0ACC3BVD6_PYRYE</name>
<dbReference type="Proteomes" id="UP000798662">
    <property type="component" value="Chromosome 1"/>
</dbReference>
<keyword evidence="2" id="KW-1185">Reference proteome</keyword>
<sequence>MTLPISTPAPPTSPITLSADGWADLVDAATVEVTHVSDEEMVPAAEAARIRAAMGPMLPSGLALMGVLPRNLSSAGWATPPSPVGIFDGGSVCTASDGGGSGDAMALPPSREVRTVRTDRPRAAPADDVRLGAGFEAPRPSLATFASRRASMRLLHAGGARGGARPVGRRGLVGRALHRLALLA</sequence>
<gene>
    <name evidence="1" type="ORF">I4F81_004222</name>
</gene>
<reference evidence="1" key="1">
    <citation type="submission" date="2019-11" db="EMBL/GenBank/DDBJ databases">
        <title>Nori genome reveals adaptations in red seaweeds to the harsh intertidal environment.</title>
        <authorList>
            <person name="Wang D."/>
            <person name="Mao Y."/>
        </authorList>
    </citation>
    <scope>NUCLEOTIDE SEQUENCE</scope>
    <source>
        <tissue evidence="1">Gametophyte</tissue>
    </source>
</reference>
<proteinExistence type="predicted"/>
<evidence type="ECO:0000313" key="1">
    <source>
        <dbReference type="EMBL" id="KAK1861641.1"/>
    </source>
</evidence>
<protein>
    <submittedName>
        <fullName evidence="1">Uncharacterized protein</fullName>
    </submittedName>
</protein>